<accession>A0ABQ4IHC3</accession>
<evidence type="ECO:0000259" key="6">
    <source>
        <dbReference type="Pfam" id="PF02852"/>
    </source>
</evidence>
<comment type="caution">
    <text evidence="8">The sequence shown here is derived from an EMBL/GenBank/DDBJ whole genome shotgun (WGS) entry which is preliminary data.</text>
</comment>
<evidence type="ECO:0000259" key="7">
    <source>
        <dbReference type="Pfam" id="PF07992"/>
    </source>
</evidence>
<dbReference type="Pfam" id="PF02852">
    <property type="entry name" value="Pyr_redox_dim"/>
    <property type="match status" value="1"/>
</dbReference>
<evidence type="ECO:0000313" key="9">
    <source>
        <dbReference type="Proteomes" id="UP000647860"/>
    </source>
</evidence>
<dbReference type="RefSeq" id="WP_204291948.1">
    <property type="nucleotide sequence ID" value="NZ_BAAAGZ010000018.1"/>
</dbReference>
<evidence type="ECO:0000256" key="1">
    <source>
        <dbReference type="ARBA" id="ARBA00001974"/>
    </source>
</evidence>
<dbReference type="SUPFAM" id="SSF51905">
    <property type="entry name" value="FAD/NAD(P)-binding domain"/>
    <property type="match status" value="1"/>
</dbReference>
<keyword evidence="5" id="KW-0520">NAD</keyword>
<feature type="domain" description="Pyridine nucleotide-disulphide oxidoreductase dimerisation" evidence="6">
    <location>
        <begin position="358"/>
        <end position="464"/>
    </location>
</feature>
<evidence type="ECO:0000256" key="3">
    <source>
        <dbReference type="ARBA" id="ARBA00022630"/>
    </source>
</evidence>
<feature type="domain" description="FAD/NAD(P)-binding" evidence="7">
    <location>
        <begin position="6"/>
        <end position="320"/>
    </location>
</feature>
<dbReference type="InterPro" id="IPR023753">
    <property type="entry name" value="FAD/NAD-binding_dom"/>
</dbReference>
<dbReference type="InterPro" id="IPR016156">
    <property type="entry name" value="FAD/NAD-linked_Rdtase_dimer_sf"/>
</dbReference>
<reference evidence="8 9" key="1">
    <citation type="submission" date="2021-01" db="EMBL/GenBank/DDBJ databases">
        <title>Whole genome shotgun sequence of Verrucosispora gifhornensis NBRC 16317.</title>
        <authorList>
            <person name="Komaki H."/>
            <person name="Tamura T."/>
        </authorList>
    </citation>
    <scope>NUCLEOTIDE SEQUENCE [LARGE SCALE GENOMIC DNA]</scope>
    <source>
        <strain evidence="8 9">NBRC 16317</strain>
    </source>
</reference>
<dbReference type="Pfam" id="PF07992">
    <property type="entry name" value="Pyr_redox_2"/>
    <property type="match status" value="1"/>
</dbReference>
<dbReference type="PRINTS" id="PR00411">
    <property type="entry name" value="PNDRDTASEI"/>
</dbReference>
<name>A0ABQ4IHC3_9ACTN</name>
<dbReference type="Proteomes" id="UP000647860">
    <property type="component" value="Unassembled WGS sequence"/>
</dbReference>
<dbReference type="PANTHER" id="PTHR22912">
    <property type="entry name" value="DISULFIDE OXIDOREDUCTASE"/>
    <property type="match status" value="1"/>
</dbReference>
<evidence type="ECO:0000256" key="5">
    <source>
        <dbReference type="ARBA" id="ARBA00023027"/>
    </source>
</evidence>
<dbReference type="EMBL" id="BOPA01000027">
    <property type="protein sequence ID" value="GIJ17225.1"/>
    <property type="molecule type" value="Genomic_DNA"/>
</dbReference>
<dbReference type="InterPro" id="IPR001100">
    <property type="entry name" value="Pyr_nuc-diS_OxRdtase"/>
</dbReference>
<dbReference type="Gene3D" id="3.50.50.60">
    <property type="entry name" value="FAD/NAD(P)-binding domain"/>
    <property type="match status" value="2"/>
</dbReference>
<gene>
    <name evidence="8" type="ORF">Vgi01_39090</name>
</gene>
<evidence type="ECO:0000256" key="2">
    <source>
        <dbReference type="ARBA" id="ARBA00007532"/>
    </source>
</evidence>
<dbReference type="SUPFAM" id="SSF55424">
    <property type="entry name" value="FAD/NAD-linked reductases, dimerisation (C-terminal) domain"/>
    <property type="match status" value="1"/>
</dbReference>
<dbReference type="InterPro" id="IPR004099">
    <property type="entry name" value="Pyr_nucl-diS_OxRdtase_dimer"/>
</dbReference>
<sequence>MTELAYDVVVIGAGPVGENVADRVVQGGLTAAIVERELVGGECSYWACMPTKALLRSGSALRAARQVPGAREAVTGDLDAAAVLARRDSFAANWRDDGQVSWLESAGIALHRGHGRLSSAKVVEVTDADGATTTLTARHAVVVATGSSSRKPDIPGLRAAAPWSSREAAAATSVPRRLAIIGGGVVATEMATAYAALGSSVTILARDGVLPSVERFAAEQVTQSLRAAGVTVHVDAEAVSVHRDDEGTVHVETTKGERVEADEVLVAIGRTPNTRDLGLDTIGLTPGDWLTVDDTMRVVAAGDWLYAAGDVNRRALLTHQGKYQARAVGDVIVARAKGEKVDDGRWGRHVATADERAVPQVVFTDPEIAAVGLTAAAAEAAGLRTRVVDYNLGAVAGAALHADDYQGQARMVVDEDRKVIVGVTFVGPDVAELIHAATVAIVGEVPLDRLWHAVPAYPTVSEVWLRLLEAYGR</sequence>
<dbReference type="PANTHER" id="PTHR22912:SF151">
    <property type="entry name" value="DIHYDROLIPOYL DEHYDROGENASE, MITOCHONDRIAL"/>
    <property type="match status" value="1"/>
</dbReference>
<proteinExistence type="inferred from homology"/>
<dbReference type="Gene3D" id="3.30.390.30">
    <property type="match status" value="1"/>
</dbReference>
<protein>
    <submittedName>
        <fullName evidence="8">Oxidoreductase</fullName>
    </submittedName>
</protein>
<dbReference type="InterPro" id="IPR050151">
    <property type="entry name" value="Class-I_Pyr_Nuc-Dis_Oxidored"/>
</dbReference>
<comment type="cofactor">
    <cofactor evidence="1">
        <name>FAD</name>
        <dbReference type="ChEBI" id="CHEBI:57692"/>
    </cofactor>
</comment>
<evidence type="ECO:0000313" key="8">
    <source>
        <dbReference type="EMBL" id="GIJ17225.1"/>
    </source>
</evidence>
<dbReference type="PIRSF" id="PIRSF000350">
    <property type="entry name" value="Mercury_reductase_MerA"/>
    <property type="match status" value="1"/>
</dbReference>
<comment type="similarity">
    <text evidence="2">Belongs to the class-I pyridine nucleotide-disulfide oxidoreductase family.</text>
</comment>
<evidence type="ECO:0000256" key="4">
    <source>
        <dbReference type="ARBA" id="ARBA00022827"/>
    </source>
</evidence>
<keyword evidence="4" id="KW-0274">FAD</keyword>
<dbReference type="InterPro" id="IPR036188">
    <property type="entry name" value="FAD/NAD-bd_sf"/>
</dbReference>
<keyword evidence="9" id="KW-1185">Reference proteome</keyword>
<dbReference type="PRINTS" id="PR00368">
    <property type="entry name" value="FADPNR"/>
</dbReference>
<organism evidence="8 9">
    <name type="scientific">Micromonospora gifhornensis</name>
    <dbReference type="NCBI Taxonomy" id="84594"/>
    <lineage>
        <taxon>Bacteria</taxon>
        <taxon>Bacillati</taxon>
        <taxon>Actinomycetota</taxon>
        <taxon>Actinomycetes</taxon>
        <taxon>Micromonosporales</taxon>
        <taxon>Micromonosporaceae</taxon>
        <taxon>Micromonospora</taxon>
    </lineage>
</organism>
<keyword evidence="3" id="KW-0285">Flavoprotein</keyword>